<gene>
    <name evidence="6 11" type="primary">uvrC</name>
    <name evidence="11" type="ORF">ACFPJ6_02130</name>
</gene>
<reference evidence="12" key="1">
    <citation type="journal article" date="2019" name="Int. J. Syst. Evol. Microbiol.">
        <title>The Global Catalogue of Microorganisms (GCM) 10K type strain sequencing project: providing services to taxonomists for standard genome sequencing and annotation.</title>
        <authorList>
            <consortium name="The Broad Institute Genomics Platform"/>
            <consortium name="The Broad Institute Genome Sequencing Center for Infectious Disease"/>
            <person name="Wu L."/>
            <person name="Ma J."/>
        </authorList>
    </citation>
    <scope>NUCLEOTIDE SEQUENCE [LARGE SCALE GENOMIC DNA]</scope>
    <source>
        <strain evidence="12">CCUG 43114</strain>
    </source>
</reference>
<comment type="caution">
    <text evidence="11">The sequence shown here is derived from an EMBL/GenBank/DDBJ whole genome shotgun (WGS) entry which is preliminary data.</text>
</comment>
<evidence type="ECO:0000259" key="9">
    <source>
        <dbReference type="PROSITE" id="PS50164"/>
    </source>
</evidence>
<dbReference type="NCBIfam" id="NF001824">
    <property type="entry name" value="PRK00558.1-5"/>
    <property type="match status" value="1"/>
</dbReference>
<keyword evidence="12" id="KW-1185">Reference proteome</keyword>
<dbReference type="InterPro" id="IPR050066">
    <property type="entry name" value="UvrABC_protein_C"/>
</dbReference>
<dbReference type="InterPro" id="IPR010994">
    <property type="entry name" value="RuvA_2-like"/>
</dbReference>
<evidence type="ECO:0000313" key="11">
    <source>
        <dbReference type="EMBL" id="MFC5379578.1"/>
    </source>
</evidence>
<dbReference type="RefSeq" id="WP_340268730.1">
    <property type="nucleotide sequence ID" value="NZ_JBBEOG010000003.1"/>
</dbReference>
<proteinExistence type="inferred from homology"/>
<dbReference type="InterPro" id="IPR001162">
    <property type="entry name" value="UvrC_RNase_H_dom"/>
</dbReference>
<keyword evidence="3 6" id="KW-0228">DNA excision</keyword>
<evidence type="ECO:0000256" key="6">
    <source>
        <dbReference type="HAMAP-Rule" id="MF_00203"/>
    </source>
</evidence>
<keyword evidence="5 6" id="KW-0234">DNA repair</keyword>
<evidence type="ECO:0000256" key="3">
    <source>
        <dbReference type="ARBA" id="ARBA00022769"/>
    </source>
</evidence>
<dbReference type="InterPro" id="IPR035901">
    <property type="entry name" value="GIY-YIG_endonuc_sf"/>
</dbReference>
<dbReference type="SMART" id="SM00278">
    <property type="entry name" value="HhH1"/>
    <property type="match status" value="2"/>
</dbReference>
<keyword evidence="2 6" id="KW-0227">DNA damage</keyword>
<dbReference type="HAMAP" id="MF_00203">
    <property type="entry name" value="UvrC"/>
    <property type="match status" value="1"/>
</dbReference>
<keyword evidence="11" id="KW-0378">Hydrolase</keyword>
<dbReference type="SMART" id="SM00465">
    <property type="entry name" value="GIYc"/>
    <property type="match status" value="1"/>
</dbReference>
<dbReference type="Pfam" id="PF08459">
    <property type="entry name" value="UvrC_RNaseH_dom"/>
    <property type="match status" value="1"/>
</dbReference>
<evidence type="ECO:0000256" key="4">
    <source>
        <dbReference type="ARBA" id="ARBA00022881"/>
    </source>
</evidence>
<evidence type="ECO:0000256" key="7">
    <source>
        <dbReference type="SAM" id="MobiDB-lite"/>
    </source>
</evidence>
<dbReference type="InterPro" id="IPR004791">
    <property type="entry name" value="UvrC"/>
</dbReference>
<accession>A0ABW0GJB6</accession>
<dbReference type="CDD" id="cd10434">
    <property type="entry name" value="GIY-YIG_UvrC_Cho"/>
    <property type="match status" value="1"/>
</dbReference>
<dbReference type="Gene3D" id="4.10.860.10">
    <property type="entry name" value="UVR domain"/>
    <property type="match status" value="1"/>
</dbReference>
<dbReference type="Gene3D" id="3.30.420.340">
    <property type="entry name" value="UvrC, RNAse H endonuclease domain"/>
    <property type="match status" value="1"/>
</dbReference>
<dbReference type="InterPro" id="IPR036876">
    <property type="entry name" value="UVR_dom_sf"/>
</dbReference>
<dbReference type="PROSITE" id="PS50151">
    <property type="entry name" value="UVR"/>
    <property type="match status" value="1"/>
</dbReference>
<dbReference type="SUPFAM" id="SSF47781">
    <property type="entry name" value="RuvA domain 2-like"/>
    <property type="match status" value="1"/>
</dbReference>
<dbReference type="EMBL" id="JBHSLD010000004">
    <property type="protein sequence ID" value="MFC5379578.1"/>
    <property type="molecule type" value="Genomic_DNA"/>
</dbReference>
<dbReference type="SUPFAM" id="SSF82771">
    <property type="entry name" value="GIY-YIG endonuclease"/>
    <property type="match status" value="1"/>
</dbReference>
<dbReference type="SUPFAM" id="SSF46600">
    <property type="entry name" value="C-terminal UvrC-binding domain of UvrB"/>
    <property type="match status" value="1"/>
</dbReference>
<dbReference type="InterPro" id="IPR047296">
    <property type="entry name" value="GIY-YIG_UvrC_Cho"/>
</dbReference>
<dbReference type="InterPro" id="IPR000305">
    <property type="entry name" value="GIY-YIG_endonuc"/>
</dbReference>
<evidence type="ECO:0000256" key="5">
    <source>
        <dbReference type="ARBA" id="ARBA00023204"/>
    </source>
</evidence>
<comment type="subunit">
    <text evidence="6">Interacts with UvrB in an incision complex.</text>
</comment>
<dbReference type="Proteomes" id="UP001596122">
    <property type="component" value="Unassembled WGS sequence"/>
</dbReference>
<feature type="domain" description="GIY-YIG" evidence="9">
    <location>
        <begin position="16"/>
        <end position="95"/>
    </location>
</feature>
<feature type="domain" description="UvrC family homology region profile" evidence="10">
    <location>
        <begin position="259"/>
        <end position="530"/>
    </location>
</feature>
<organism evidence="11 12">
    <name type="scientific">Aquipuribacter nitratireducens</name>
    <dbReference type="NCBI Taxonomy" id="650104"/>
    <lineage>
        <taxon>Bacteria</taxon>
        <taxon>Bacillati</taxon>
        <taxon>Actinomycetota</taxon>
        <taxon>Actinomycetes</taxon>
        <taxon>Micrococcales</taxon>
        <taxon>Intrasporangiaceae</taxon>
        <taxon>Aquipuribacter</taxon>
    </lineage>
</organism>
<keyword evidence="1 6" id="KW-0963">Cytoplasm</keyword>
<dbReference type="Pfam" id="PF01541">
    <property type="entry name" value="GIY-YIG"/>
    <property type="match status" value="1"/>
</dbReference>
<protein>
    <recommendedName>
        <fullName evidence="6">UvrABC system protein C</fullName>
        <shortName evidence="6">Protein UvrC</shortName>
    </recommendedName>
    <alternativeName>
        <fullName evidence="6">Excinuclease ABC subunit C</fullName>
    </alternativeName>
</protein>
<dbReference type="Gene3D" id="1.10.150.20">
    <property type="entry name" value="5' to 3' exonuclease, C-terminal subdomain"/>
    <property type="match status" value="1"/>
</dbReference>
<dbReference type="InterPro" id="IPR001943">
    <property type="entry name" value="UVR_dom"/>
</dbReference>
<dbReference type="GO" id="GO:0016787">
    <property type="term" value="F:hydrolase activity"/>
    <property type="evidence" value="ECO:0007669"/>
    <property type="project" value="UniProtKB-KW"/>
</dbReference>
<comment type="subcellular location">
    <subcellularLocation>
        <location evidence="6">Cytoplasm</location>
    </subcellularLocation>
</comment>
<keyword evidence="4 6" id="KW-0267">Excision nuclease</keyword>
<dbReference type="PROSITE" id="PS50164">
    <property type="entry name" value="GIY_YIG"/>
    <property type="match status" value="1"/>
</dbReference>
<dbReference type="PANTHER" id="PTHR30562:SF1">
    <property type="entry name" value="UVRABC SYSTEM PROTEIN C"/>
    <property type="match status" value="1"/>
</dbReference>
<evidence type="ECO:0000259" key="10">
    <source>
        <dbReference type="PROSITE" id="PS50165"/>
    </source>
</evidence>
<comment type="similarity">
    <text evidence="6">Belongs to the UvrC family.</text>
</comment>
<evidence type="ECO:0000256" key="1">
    <source>
        <dbReference type="ARBA" id="ARBA00022490"/>
    </source>
</evidence>
<feature type="compositionally biased region" description="Acidic residues" evidence="7">
    <location>
        <begin position="479"/>
        <end position="488"/>
    </location>
</feature>
<comment type="function">
    <text evidence="6">The UvrABC repair system catalyzes the recognition and processing of DNA lesions. UvrC both incises the 5' and 3' sides of the lesion. The N-terminal half is responsible for the 3' incision and the C-terminal half is responsible for the 5' incision.</text>
</comment>
<feature type="domain" description="UVR" evidence="8">
    <location>
        <begin position="208"/>
        <end position="243"/>
    </location>
</feature>
<dbReference type="Pfam" id="PF14520">
    <property type="entry name" value="HHH_5"/>
    <property type="match status" value="1"/>
</dbReference>
<dbReference type="PROSITE" id="PS50165">
    <property type="entry name" value="UVRC"/>
    <property type="match status" value="1"/>
</dbReference>
<evidence type="ECO:0000256" key="2">
    <source>
        <dbReference type="ARBA" id="ARBA00022763"/>
    </source>
</evidence>
<feature type="region of interest" description="Disordered" evidence="7">
    <location>
        <begin position="471"/>
        <end position="504"/>
    </location>
</feature>
<dbReference type="InterPro" id="IPR038476">
    <property type="entry name" value="UvrC_RNase_H_dom_sf"/>
</dbReference>
<sequence length="668" mass="73716">MADPSTYRPRTGEIPDQPGVYRFSDRHDRVIYVGKAKSLRQRLTSYFADPAGLHPRTQQMVFTATKVHWTVVRTEVEALQLEYSWIKEFDPRFNVKYRDDKSYPWLAVTVGEEFPRVQVLRGAKRKGTRYFGPYSHAWAIRETVDQLLRVFPVRTCSAGVFRRAGQVGRPCLLGYIDKCSAPCVGRVSAEEHRALVDDFVEFMAGDTQKFVRRIEREMKAAATALDYERAARLRDDIGALQRALERNVVVLPDATDADVFALAEDELEAAVQVFHVRGGRIRGQRGWVVEKVEDVTTAELVERLLQQVYGADDPSGDPSGAVPREVLVPEEPADADEVREWLSGLRGSRVDVRVPQRGDKRALLDTVRTNATQALALHKTRRAGDLTTRSLALQELQEALALPEAPLRIECYDVSHLQGSNRVASMVVFEDGLPRKSEYRTFNVRGDLGDDDTAAMREVLGRRFRRYLEDREQAGDLEMGPDPDEGDDEGARAPGAIDPTTGRPRRFAYPPQLVVVDGGAPQVAAAGQALADLGIADVAVVGLAKRLEEVWVPDDDHPVVLPRSSQGLYLLQRLRDEAHRFAITKHRARRSKGMTVSELDAVPGLGPARRRALLDAFGSVRAVREADEAAVAQVKGIGPALAAAVVAALRPGDGAGVSVDTSTGEVVG</sequence>
<name>A0ABW0GJB6_9MICO</name>
<evidence type="ECO:0000313" key="12">
    <source>
        <dbReference type="Proteomes" id="UP001596122"/>
    </source>
</evidence>
<dbReference type="PANTHER" id="PTHR30562">
    <property type="entry name" value="UVRC/OXIDOREDUCTASE"/>
    <property type="match status" value="1"/>
</dbReference>
<dbReference type="InterPro" id="IPR003583">
    <property type="entry name" value="Hlx-hairpin-Hlx_DNA-bd_motif"/>
</dbReference>
<dbReference type="Pfam" id="PF02151">
    <property type="entry name" value="UVR"/>
    <property type="match status" value="1"/>
</dbReference>
<dbReference type="NCBIfam" id="TIGR00194">
    <property type="entry name" value="uvrC"/>
    <property type="match status" value="1"/>
</dbReference>
<dbReference type="Pfam" id="PF22920">
    <property type="entry name" value="UvrC_RNaseH"/>
    <property type="match status" value="1"/>
</dbReference>
<keyword evidence="6" id="KW-0742">SOS response</keyword>
<evidence type="ECO:0000259" key="8">
    <source>
        <dbReference type="PROSITE" id="PS50151"/>
    </source>
</evidence>
<dbReference type="Gene3D" id="3.40.1440.10">
    <property type="entry name" value="GIY-YIG endonuclease"/>
    <property type="match status" value="1"/>
</dbReference>